<evidence type="ECO:0000259" key="12">
    <source>
        <dbReference type="PROSITE" id="PS50262"/>
    </source>
</evidence>
<protein>
    <submittedName>
        <fullName evidence="13">Prolactin-releasing peptide receptor</fullName>
    </submittedName>
</protein>
<reference evidence="13" key="1">
    <citation type="submission" date="2025-08" db="UniProtKB">
        <authorList>
            <consortium name="RefSeq"/>
        </authorList>
    </citation>
    <scope>IDENTIFICATION</scope>
</reference>
<evidence type="ECO:0000313" key="13">
    <source>
        <dbReference type="RefSeq" id="XP_016971995.1"/>
    </source>
</evidence>
<accession>A0A6P4E1Y4</accession>
<evidence type="ECO:0000256" key="2">
    <source>
        <dbReference type="ARBA" id="ARBA00010663"/>
    </source>
</evidence>
<evidence type="ECO:0000256" key="8">
    <source>
        <dbReference type="ARBA" id="ARBA00023224"/>
    </source>
</evidence>
<dbReference type="PROSITE" id="PS50262">
    <property type="entry name" value="G_PROTEIN_RECEP_F1_2"/>
    <property type="match status" value="1"/>
</dbReference>
<dbReference type="GO" id="GO:0004983">
    <property type="term" value="F:neuropeptide Y receptor activity"/>
    <property type="evidence" value="ECO:0007669"/>
    <property type="project" value="InterPro"/>
</dbReference>
<keyword evidence="4 11" id="KW-1133">Transmembrane helix</keyword>
<feature type="transmembrane region" description="Helical" evidence="11">
    <location>
        <begin position="232"/>
        <end position="255"/>
    </location>
</feature>
<evidence type="ECO:0000256" key="9">
    <source>
        <dbReference type="RuleBase" id="RU000688"/>
    </source>
</evidence>
<evidence type="ECO:0000256" key="4">
    <source>
        <dbReference type="ARBA" id="ARBA00022989"/>
    </source>
</evidence>
<feature type="domain" description="G-protein coupled receptors family 1 profile" evidence="12">
    <location>
        <begin position="137"/>
        <end position="451"/>
    </location>
</feature>
<dbReference type="GO" id="GO:0042923">
    <property type="term" value="F:neuropeptide binding"/>
    <property type="evidence" value="ECO:0007669"/>
    <property type="project" value="TreeGrafter"/>
</dbReference>
<feature type="transmembrane region" description="Helical" evidence="11">
    <location>
        <begin position="158"/>
        <end position="178"/>
    </location>
</feature>
<sequence length="652" mass="72211">MPPRARFFNDGTMEGLPIVLACWYQAINNCSDWLQRLIANLGGQWTPLNSKAQSISDEGFVSGQEVFGQATELPLASTTNWSLTPPGTTSAILADVAAAAAAAAAEEERSGGIIHNQFVQIFFYVLYATVFVLGVFGNVLVCYVVLRNRAMQTVTNIFITNLALSDILLCVLAVPFTPLYTFMGRWAFGRSLCHLVSFAQGCSIYISTLTLTSIAIDRYFVIIYPFHPRMKLSTCIGIIVSIWVIALLATVPYGMYMKMTNELVNGTQAGNETLVEATLMLNGSYVAQGSGLLADVPDATSAAQAYMQVMTAGSTGPEAPYVRVYCEENWPSEQYRKVFGAITTTLQFVLPFFIISICYVWISVKLNQRARAKPGSKSSRREEADRDRKKRTNRMLIAMVAVFGLSWLPINVVNIFDDFDDKSNEWRFYILFFFVAHSIAMSSTCYNPFLYAWLNENFRKEFKHVLPCFNPSNNNIINITRGYNRSDRNTCGPRLHHGKGEGGLDADDQDENGITQETCLPKEKLLIIPREPTYGNGTGAVSPILSGRGINAALVHGGDHQMHQLQPAHHQNVELTRRIRRRTDETDGDYLDSGDEQTVEVRFSETPFVSTDNTTGISILESSTSQCQDSDVMVELGEGIGAGGGELGRRFN</sequence>
<dbReference type="InterPro" id="IPR017452">
    <property type="entry name" value="GPCR_Rhodpsn_7TM"/>
</dbReference>
<dbReference type="RefSeq" id="XP_016971995.1">
    <property type="nucleotide sequence ID" value="XM_017116506.1"/>
</dbReference>
<feature type="transmembrane region" description="Helical" evidence="11">
    <location>
        <begin position="338"/>
        <end position="362"/>
    </location>
</feature>
<proteinExistence type="inferred from homology"/>
<keyword evidence="6 11" id="KW-0472">Membrane</keyword>
<dbReference type="PRINTS" id="PR01012">
    <property type="entry name" value="NRPEPTIDEYR"/>
</dbReference>
<dbReference type="Pfam" id="PF00001">
    <property type="entry name" value="7tm_1"/>
    <property type="match status" value="2"/>
</dbReference>
<evidence type="ECO:0000256" key="5">
    <source>
        <dbReference type="ARBA" id="ARBA00023040"/>
    </source>
</evidence>
<dbReference type="PROSITE" id="PS00237">
    <property type="entry name" value="G_PROTEIN_RECEP_F1_1"/>
    <property type="match status" value="1"/>
</dbReference>
<dbReference type="GO" id="GO:0005886">
    <property type="term" value="C:plasma membrane"/>
    <property type="evidence" value="ECO:0007669"/>
    <property type="project" value="TreeGrafter"/>
</dbReference>
<keyword evidence="7 9" id="KW-0675">Receptor</keyword>
<evidence type="ECO:0000256" key="11">
    <source>
        <dbReference type="SAM" id="Phobius"/>
    </source>
</evidence>
<feature type="transmembrane region" description="Helical" evidence="11">
    <location>
        <begin position="198"/>
        <end position="220"/>
    </location>
</feature>
<comment type="subcellular location">
    <subcellularLocation>
        <location evidence="1">Membrane</location>
        <topology evidence="1">Multi-pass membrane protein</topology>
    </subcellularLocation>
</comment>
<keyword evidence="5 9" id="KW-0297">G-protein coupled receptor</keyword>
<keyword evidence="8 9" id="KW-0807">Transducer</keyword>
<dbReference type="PANTHER" id="PTHR24235">
    <property type="entry name" value="NEUROPEPTIDE Y RECEPTOR"/>
    <property type="match status" value="1"/>
</dbReference>
<dbReference type="InterPro" id="IPR000276">
    <property type="entry name" value="GPCR_Rhodpsn"/>
</dbReference>
<feature type="transmembrane region" description="Helical" evidence="11">
    <location>
        <begin position="396"/>
        <end position="416"/>
    </location>
</feature>
<dbReference type="PRINTS" id="PR00237">
    <property type="entry name" value="GPCRRHODOPSN"/>
</dbReference>
<dbReference type="GO" id="GO:0043005">
    <property type="term" value="C:neuron projection"/>
    <property type="evidence" value="ECO:0007669"/>
    <property type="project" value="TreeGrafter"/>
</dbReference>
<dbReference type="CDD" id="cd15203">
    <property type="entry name" value="7tmA_NPYR-like"/>
    <property type="match status" value="1"/>
</dbReference>
<dbReference type="Gene3D" id="1.20.1070.10">
    <property type="entry name" value="Rhodopsin 7-helix transmembrane proteins"/>
    <property type="match status" value="1"/>
</dbReference>
<evidence type="ECO:0000256" key="1">
    <source>
        <dbReference type="ARBA" id="ARBA00004141"/>
    </source>
</evidence>
<feature type="transmembrane region" description="Helical" evidence="11">
    <location>
        <begin position="121"/>
        <end position="146"/>
    </location>
</feature>
<evidence type="ECO:0000256" key="6">
    <source>
        <dbReference type="ARBA" id="ARBA00023136"/>
    </source>
</evidence>
<evidence type="ECO:0000256" key="3">
    <source>
        <dbReference type="ARBA" id="ARBA00022692"/>
    </source>
</evidence>
<dbReference type="SUPFAM" id="SSF81321">
    <property type="entry name" value="Family A G protein-coupled receptor-like"/>
    <property type="match status" value="2"/>
</dbReference>
<evidence type="ECO:0000256" key="10">
    <source>
        <dbReference type="SAM" id="MobiDB-lite"/>
    </source>
</evidence>
<dbReference type="PANTHER" id="PTHR24235:SF29">
    <property type="entry name" value="GH23382P"/>
    <property type="match status" value="1"/>
</dbReference>
<feature type="region of interest" description="Disordered" evidence="10">
    <location>
        <begin position="490"/>
        <end position="510"/>
    </location>
</feature>
<evidence type="ECO:0000256" key="7">
    <source>
        <dbReference type="ARBA" id="ARBA00023170"/>
    </source>
</evidence>
<comment type="similarity">
    <text evidence="2 9">Belongs to the G-protein coupled receptor 1 family.</text>
</comment>
<name>A0A6P4E1Y4_DRORH</name>
<dbReference type="OrthoDB" id="9046662at2759"/>
<keyword evidence="3 9" id="KW-0812">Transmembrane</keyword>
<feature type="transmembrane region" description="Helical" evidence="11">
    <location>
        <begin position="428"/>
        <end position="454"/>
    </location>
</feature>
<organism evidence="13">
    <name type="scientific">Drosophila rhopaloa</name>
    <name type="common">Fruit fly</name>
    <dbReference type="NCBI Taxonomy" id="1041015"/>
    <lineage>
        <taxon>Eukaryota</taxon>
        <taxon>Metazoa</taxon>
        <taxon>Ecdysozoa</taxon>
        <taxon>Arthropoda</taxon>
        <taxon>Hexapoda</taxon>
        <taxon>Insecta</taxon>
        <taxon>Pterygota</taxon>
        <taxon>Neoptera</taxon>
        <taxon>Endopterygota</taxon>
        <taxon>Diptera</taxon>
        <taxon>Brachycera</taxon>
        <taxon>Muscomorpha</taxon>
        <taxon>Ephydroidea</taxon>
        <taxon>Drosophilidae</taxon>
        <taxon>Drosophila</taxon>
        <taxon>Sophophora</taxon>
    </lineage>
</organism>
<dbReference type="SMART" id="SM01381">
    <property type="entry name" value="7TM_GPCR_Srsx"/>
    <property type="match status" value="1"/>
</dbReference>
<gene>
    <name evidence="13" type="primary">LOC108039480</name>
</gene>
<dbReference type="InterPro" id="IPR000611">
    <property type="entry name" value="NPY_rcpt"/>
</dbReference>
<dbReference type="AlphaFoldDB" id="A0A6P4E1Y4"/>